<gene>
    <name evidence="1" type="ORF">AVEN_37793_1</name>
</gene>
<reference evidence="1 2" key="1">
    <citation type="journal article" date="2019" name="Sci. Rep.">
        <title>Orb-weaving spider Araneus ventricosus genome elucidates the spidroin gene catalogue.</title>
        <authorList>
            <person name="Kono N."/>
            <person name="Nakamura H."/>
            <person name="Ohtoshi R."/>
            <person name="Moran D.A.P."/>
            <person name="Shinohara A."/>
            <person name="Yoshida Y."/>
            <person name="Fujiwara M."/>
            <person name="Mori M."/>
            <person name="Tomita M."/>
            <person name="Arakawa K."/>
        </authorList>
    </citation>
    <scope>NUCLEOTIDE SEQUENCE [LARGE SCALE GENOMIC DNA]</scope>
</reference>
<keyword evidence="2" id="KW-1185">Reference proteome</keyword>
<dbReference type="EMBL" id="BGPR01057689">
    <property type="protein sequence ID" value="GBO33965.1"/>
    <property type="molecule type" value="Genomic_DNA"/>
</dbReference>
<evidence type="ECO:0000313" key="2">
    <source>
        <dbReference type="Proteomes" id="UP000499080"/>
    </source>
</evidence>
<sequence>MVGLVILTTRFEATRGLFWDGLCSFERGRHLSLLPLSELPRHINGREFGHNGLFIPADLQRNPVLILESSDPKAKTLPLGHRGLLSPWFQMIIANR</sequence>
<name>A0A4Y2W952_ARAVE</name>
<accession>A0A4Y2W952</accession>
<proteinExistence type="predicted"/>
<protein>
    <submittedName>
        <fullName evidence="1">Uncharacterized protein</fullName>
    </submittedName>
</protein>
<organism evidence="1 2">
    <name type="scientific">Araneus ventricosus</name>
    <name type="common">Orbweaver spider</name>
    <name type="synonym">Epeira ventricosa</name>
    <dbReference type="NCBI Taxonomy" id="182803"/>
    <lineage>
        <taxon>Eukaryota</taxon>
        <taxon>Metazoa</taxon>
        <taxon>Ecdysozoa</taxon>
        <taxon>Arthropoda</taxon>
        <taxon>Chelicerata</taxon>
        <taxon>Arachnida</taxon>
        <taxon>Araneae</taxon>
        <taxon>Araneomorphae</taxon>
        <taxon>Entelegynae</taxon>
        <taxon>Araneoidea</taxon>
        <taxon>Araneidae</taxon>
        <taxon>Araneus</taxon>
    </lineage>
</organism>
<comment type="caution">
    <text evidence="1">The sequence shown here is derived from an EMBL/GenBank/DDBJ whole genome shotgun (WGS) entry which is preliminary data.</text>
</comment>
<dbReference type="AlphaFoldDB" id="A0A4Y2W952"/>
<dbReference type="Proteomes" id="UP000499080">
    <property type="component" value="Unassembled WGS sequence"/>
</dbReference>
<evidence type="ECO:0000313" key="1">
    <source>
        <dbReference type="EMBL" id="GBO33965.1"/>
    </source>
</evidence>